<dbReference type="AlphaFoldDB" id="A0ABD1Z140"/>
<evidence type="ECO:0000256" key="1">
    <source>
        <dbReference type="PROSITE-ProRule" id="PRU00047"/>
    </source>
</evidence>
<feature type="domain" description="CCHC-type" evidence="3">
    <location>
        <begin position="390"/>
        <end position="404"/>
    </location>
</feature>
<dbReference type="InterPro" id="IPR001878">
    <property type="entry name" value="Znf_CCHC"/>
</dbReference>
<proteinExistence type="predicted"/>
<protein>
    <recommendedName>
        <fullName evidence="3">CCHC-type domain-containing protein</fullName>
    </recommendedName>
</protein>
<reference evidence="4 5" key="1">
    <citation type="submission" date="2024-09" db="EMBL/GenBank/DDBJ databases">
        <title>Chromosome-scale assembly of Riccia fluitans.</title>
        <authorList>
            <person name="Paukszto L."/>
            <person name="Sawicki J."/>
            <person name="Karawczyk K."/>
            <person name="Piernik-Szablinska J."/>
            <person name="Szczecinska M."/>
            <person name="Mazdziarz M."/>
        </authorList>
    </citation>
    <scope>NUCLEOTIDE SEQUENCE [LARGE SCALE GENOMIC DNA]</scope>
    <source>
        <strain evidence="4">Rf_01</strain>
        <tissue evidence="4">Aerial parts of the thallus</tissue>
    </source>
</reference>
<comment type="caution">
    <text evidence="4">The sequence shown here is derived from an EMBL/GenBank/DDBJ whole genome shotgun (WGS) entry which is preliminary data.</text>
</comment>
<dbReference type="InterPro" id="IPR036875">
    <property type="entry name" value="Znf_CCHC_sf"/>
</dbReference>
<feature type="compositionally biased region" description="Acidic residues" evidence="2">
    <location>
        <begin position="465"/>
        <end position="480"/>
    </location>
</feature>
<dbReference type="InterPro" id="IPR040256">
    <property type="entry name" value="At4g02000-like"/>
</dbReference>
<evidence type="ECO:0000259" key="3">
    <source>
        <dbReference type="PROSITE" id="PS50158"/>
    </source>
</evidence>
<dbReference type="SUPFAM" id="SSF56219">
    <property type="entry name" value="DNase I-like"/>
    <property type="match status" value="1"/>
</dbReference>
<feature type="compositionally biased region" description="Polar residues" evidence="2">
    <location>
        <begin position="98"/>
        <end position="116"/>
    </location>
</feature>
<feature type="compositionally biased region" description="Basic and acidic residues" evidence="2">
    <location>
        <begin position="117"/>
        <end position="127"/>
    </location>
</feature>
<evidence type="ECO:0000256" key="2">
    <source>
        <dbReference type="SAM" id="MobiDB-lite"/>
    </source>
</evidence>
<dbReference type="InterPro" id="IPR036691">
    <property type="entry name" value="Endo/exonu/phosph_ase_sf"/>
</dbReference>
<evidence type="ECO:0000313" key="5">
    <source>
        <dbReference type="Proteomes" id="UP001605036"/>
    </source>
</evidence>
<dbReference type="GO" id="GO:0008270">
    <property type="term" value="F:zinc ion binding"/>
    <property type="evidence" value="ECO:0007669"/>
    <property type="project" value="UniProtKB-KW"/>
</dbReference>
<dbReference type="Proteomes" id="UP001605036">
    <property type="component" value="Unassembled WGS sequence"/>
</dbReference>
<feature type="compositionally biased region" description="Basic and acidic residues" evidence="2">
    <location>
        <begin position="418"/>
        <end position="439"/>
    </location>
</feature>
<sequence>MIEHGLTKGGQDLQQNVGKNVLFVGASKAFREAQCTAFKAVQERPRASQEVRNPLNDISNWPATPLVKSASTSPLAKRSRPLNFDMELLAQQIATQVANSKAANASKGTSGQQSRMGTEEPLNKDSGHSQFGSQEPEQGQLPKVLFKASSRGVMKDKTPITENPNNRKPPTYASKVAVSEQGPAQPFEPRMRAADAWKAARKRRNNRLKVAATSEDCIRRNRDRFQRLEKGRLEENPYPELEQQVIMTEERREEIRETFQFLRQTNAQTQGKVVRAFIDTQQLSNRISFLKEKTFVLYTVDISPSRDAILQWADAVLRHELGIIILRLLQSIGGVLFTSCEETDCHFTSIRGCLKLDLSLDLPEAIKIVDPDTGETFQQPILYRSLPNACFHCHQRGHLVKNCPICRQRRQQSAQNRDAGKKERVEQQKDSEKQTRGEEVSPVQKHTVEAKEAKSFSCRNPYEALGEEDPVDEEEDEEELEPVRGSVGGPEEVIQNQLDSETEMNPEPQPQQVLPLEHSLVRMESTVEKRKRVQEIRSGLDVTVPNGVENPTLNESPKDLNPGQTQSNSSKRQGGKKLASKSGKGKELRCKERDTLFCLRQLAEQGTFAVDYTEEGNAGAALIIRKNWEILAEGRRGDGTAVWMKARTEIGETGFASVHGPRDRGNRARLWKWLAEICAEGTWILGGDWNSVESWEDSVRESPVQRGTEERRWNELAGQLDLADGWTEANSRSGPLFTRQRQVGDRFDQAWLDRVYYGRSHLWSGKHIQVTHDDKISLSDHHPVAFSIHKPRDTGRRRTTYFKTDPRIIKKPEIAEGVLEEWSRAGHQVQDAQRQWELKWGAA</sequence>
<dbReference type="SMART" id="SM00343">
    <property type="entry name" value="ZnF_C2HC"/>
    <property type="match status" value="1"/>
</dbReference>
<keyword evidence="1" id="KW-0862">Zinc</keyword>
<feature type="region of interest" description="Disordered" evidence="2">
    <location>
        <begin position="542"/>
        <end position="586"/>
    </location>
</feature>
<accession>A0ABD1Z140</accession>
<keyword evidence="5" id="KW-1185">Reference proteome</keyword>
<feature type="region of interest" description="Disordered" evidence="2">
    <location>
        <begin position="413"/>
        <end position="491"/>
    </location>
</feature>
<dbReference type="PANTHER" id="PTHR31286">
    <property type="entry name" value="GLYCINE-RICH CELL WALL STRUCTURAL PROTEIN 1.8-LIKE"/>
    <property type="match status" value="1"/>
</dbReference>
<dbReference type="PROSITE" id="PS50158">
    <property type="entry name" value="ZF_CCHC"/>
    <property type="match status" value="1"/>
</dbReference>
<dbReference type="SUPFAM" id="SSF57756">
    <property type="entry name" value="Retrovirus zinc finger-like domains"/>
    <property type="match status" value="1"/>
</dbReference>
<keyword evidence="1" id="KW-0479">Metal-binding</keyword>
<name>A0ABD1Z140_9MARC</name>
<feature type="region of interest" description="Disordered" evidence="2">
    <location>
        <begin position="98"/>
        <end position="190"/>
    </location>
</feature>
<evidence type="ECO:0000313" key="4">
    <source>
        <dbReference type="EMBL" id="KAL2635682.1"/>
    </source>
</evidence>
<feature type="compositionally biased region" description="Polar residues" evidence="2">
    <location>
        <begin position="562"/>
        <end position="572"/>
    </location>
</feature>
<keyword evidence="1" id="KW-0863">Zinc-finger</keyword>
<gene>
    <name evidence="4" type="ORF">R1flu_007161</name>
</gene>
<dbReference type="Gene3D" id="3.60.10.10">
    <property type="entry name" value="Endonuclease/exonuclease/phosphatase"/>
    <property type="match status" value="1"/>
</dbReference>
<dbReference type="EMBL" id="JBHFFA010000003">
    <property type="protein sequence ID" value="KAL2635682.1"/>
    <property type="molecule type" value="Genomic_DNA"/>
</dbReference>
<dbReference type="PANTHER" id="PTHR31286:SF180">
    <property type="entry name" value="OS10G0362600 PROTEIN"/>
    <property type="match status" value="1"/>
</dbReference>
<organism evidence="4 5">
    <name type="scientific">Riccia fluitans</name>
    <dbReference type="NCBI Taxonomy" id="41844"/>
    <lineage>
        <taxon>Eukaryota</taxon>
        <taxon>Viridiplantae</taxon>
        <taxon>Streptophyta</taxon>
        <taxon>Embryophyta</taxon>
        <taxon>Marchantiophyta</taxon>
        <taxon>Marchantiopsida</taxon>
        <taxon>Marchantiidae</taxon>
        <taxon>Marchantiales</taxon>
        <taxon>Ricciaceae</taxon>
        <taxon>Riccia</taxon>
    </lineage>
</organism>
<feature type="compositionally biased region" description="Polar residues" evidence="2">
    <location>
        <begin position="128"/>
        <end position="137"/>
    </location>
</feature>